<proteinExistence type="predicted"/>
<dbReference type="InterPro" id="IPR025736">
    <property type="entry name" value="PucR_C-HTH_dom"/>
</dbReference>
<organism evidence="3 4">
    <name type="scientific">Actinomadura rugatobispora</name>
    <dbReference type="NCBI Taxonomy" id="1994"/>
    <lineage>
        <taxon>Bacteria</taxon>
        <taxon>Bacillati</taxon>
        <taxon>Actinomycetota</taxon>
        <taxon>Actinomycetes</taxon>
        <taxon>Streptosporangiales</taxon>
        <taxon>Thermomonosporaceae</taxon>
        <taxon>Actinomadura</taxon>
    </lineage>
</organism>
<dbReference type="EMBL" id="JBHSON010000012">
    <property type="protein sequence ID" value="MFC5746156.1"/>
    <property type="molecule type" value="Genomic_DNA"/>
</dbReference>
<evidence type="ECO:0000259" key="2">
    <source>
        <dbReference type="Pfam" id="PF25906"/>
    </source>
</evidence>
<feature type="domain" description="PucR-like N-terminal" evidence="2">
    <location>
        <begin position="21"/>
        <end position="185"/>
    </location>
</feature>
<dbReference type="InterPro" id="IPR058663">
    <property type="entry name" value="PucR-like_N"/>
</dbReference>
<keyword evidence="4" id="KW-1185">Reference proteome</keyword>
<reference evidence="4" key="1">
    <citation type="journal article" date="2019" name="Int. J. Syst. Evol. Microbiol.">
        <title>The Global Catalogue of Microorganisms (GCM) 10K type strain sequencing project: providing services to taxonomists for standard genome sequencing and annotation.</title>
        <authorList>
            <consortium name="The Broad Institute Genomics Platform"/>
            <consortium name="The Broad Institute Genome Sequencing Center for Infectious Disease"/>
            <person name="Wu L."/>
            <person name="Ma J."/>
        </authorList>
    </citation>
    <scope>NUCLEOTIDE SEQUENCE [LARGE SCALE GENOMIC DNA]</scope>
    <source>
        <strain evidence="4">KCTC 42087</strain>
    </source>
</reference>
<dbReference type="Proteomes" id="UP001596074">
    <property type="component" value="Unassembled WGS sequence"/>
</dbReference>
<gene>
    <name evidence="3" type="ORF">ACFPZN_11105</name>
</gene>
<evidence type="ECO:0000313" key="3">
    <source>
        <dbReference type="EMBL" id="MFC5746156.1"/>
    </source>
</evidence>
<sequence>MSERTGAAGVRNAPGVPEIPWGTLPPEVIDPIRPYVDDVAHEMIDWIRQRIPEYSRPLGSNYGQKMWGAIRQAVSDFLVVVSSPDASWEPLRQIYAEIGAYEARKGRSLESLQTAMRLCGQVAARRFTTDAARLDWPHETLGRLIEALFVFLDAISEAATRGYASVHDRPGSQREHLRARLHAMLTGDGLADRVAITQLARSTGWGTPSTIAVVAVRSLGDQAPPLLPPPVLADWHSQVPSLVVPDPDSPGHRDLLAALGGTPAAVGPTVDLSRGSVSLHWARRALELAEAGKIPGDGLVRCVDHLPTLVASVGLDLIEAAIPQRLGPLLELTPNQRRRLVSTLLTYLENGRNAAAAAQRLNVHTQTVRYRLSSLEELFSGELNDPGRHLELLLLLHSWQHLVEPHED</sequence>
<comment type="caution">
    <text evidence="3">The sequence shown here is derived from an EMBL/GenBank/DDBJ whole genome shotgun (WGS) entry which is preliminary data.</text>
</comment>
<dbReference type="RefSeq" id="WP_378281775.1">
    <property type="nucleotide sequence ID" value="NZ_JBHSON010000012.1"/>
</dbReference>
<protein>
    <submittedName>
        <fullName evidence="3">Helix-turn-helix domain-containing protein</fullName>
    </submittedName>
</protein>
<dbReference type="Pfam" id="PF13556">
    <property type="entry name" value="HTH_30"/>
    <property type="match status" value="1"/>
</dbReference>
<dbReference type="Gene3D" id="1.10.10.2840">
    <property type="entry name" value="PucR C-terminal helix-turn-helix domain"/>
    <property type="match status" value="1"/>
</dbReference>
<dbReference type="InterPro" id="IPR042070">
    <property type="entry name" value="PucR_C-HTH_sf"/>
</dbReference>
<feature type="domain" description="PucR C-terminal helix-turn-helix" evidence="1">
    <location>
        <begin position="340"/>
        <end position="396"/>
    </location>
</feature>
<name>A0ABW0ZSS9_9ACTN</name>
<accession>A0ABW0ZSS9</accession>
<evidence type="ECO:0000259" key="1">
    <source>
        <dbReference type="Pfam" id="PF13556"/>
    </source>
</evidence>
<dbReference type="Pfam" id="PF25906">
    <property type="entry name" value="PucR-like_N"/>
    <property type="match status" value="1"/>
</dbReference>
<dbReference type="PANTHER" id="PTHR33744">
    <property type="entry name" value="CARBOHYDRATE DIACID REGULATOR"/>
    <property type="match status" value="1"/>
</dbReference>
<evidence type="ECO:0000313" key="4">
    <source>
        <dbReference type="Proteomes" id="UP001596074"/>
    </source>
</evidence>
<dbReference type="PANTHER" id="PTHR33744:SF1">
    <property type="entry name" value="DNA-BINDING TRANSCRIPTIONAL ACTIVATOR ADER"/>
    <property type="match status" value="1"/>
</dbReference>
<dbReference type="InterPro" id="IPR051448">
    <property type="entry name" value="CdaR-like_regulators"/>
</dbReference>